<accession>A0A4V2ZSW5</accession>
<dbReference type="PANTHER" id="PTHR43278">
    <property type="entry name" value="NAD(P)H-DEPENDENT FMN-CONTAINING OXIDOREDUCTASE YWQN-RELATED"/>
    <property type="match status" value="1"/>
</dbReference>
<organism evidence="4 5">
    <name type="scientific">Paenibacillus piri</name>
    <dbReference type="NCBI Taxonomy" id="2547395"/>
    <lineage>
        <taxon>Bacteria</taxon>
        <taxon>Bacillati</taxon>
        <taxon>Bacillota</taxon>
        <taxon>Bacilli</taxon>
        <taxon>Bacillales</taxon>
        <taxon>Paenibacillaceae</taxon>
        <taxon>Paenibacillus</taxon>
    </lineage>
</organism>
<keyword evidence="5" id="KW-1185">Reference proteome</keyword>
<dbReference type="RefSeq" id="WP_133232403.1">
    <property type="nucleotide sequence ID" value="NZ_SMRT01000012.1"/>
</dbReference>
<dbReference type="OrthoDB" id="9805976at2"/>
<evidence type="ECO:0000259" key="3">
    <source>
        <dbReference type="Pfam" id="PF03358"/>
    </source>
</evidence>
<dbReference type="Proteomes" id="UP000295636">
    <property type="component" value="Unassembled WGS sequence"/>
</dbReference>
<protein>
    <submittedName>
        <fullName evidence="4">Flavodoxin family protein</fullName>
    </submittedName>
</protein>
<dbReference type="GO" id="GO:0016491">
    <property type="term" value="F:oxidoreductase activity"/>
    <property type="evidence" value="ECO:0007669"/>
    <property type="project" value="InterPro"/>
</dbReference>
<proteinExistence type="predicted"/>
<dbReference type="PANTHER" id="PTHR43278:SF4">
    <property type="entry name" value="NAD(P)H-DEPENDENT FMN-CONTAINING OXIDOREDUCTASE YWQN-RELATED"/>
    <property type="match status" value="1"/>
</dbReference>
<dbReference type="AlphaFoldDB" id="A0A4V2ZSW5"/>
<keyword evidence="1" id="KW-0285">Flavoprotein</keyword>
<evidence type="ECO:0000313" key="4">
    <source>
        <dbReference type="EMBL" id="TDF94774.1"/>
    </source>
</evidence>
<dbReference type="EMBL" id="SMRT01000012">
    <property type="protein sequence ID" value="TDF94774.1"/>
    <property type="molecule type" value="Genomic_DNA"/>
</dbReference>
<name>A0A4V2ZSW5_9BACL</name>
<evidence type="ECO:0000313" key="5">
    <source>
        <dbReference type="Proteomes" id="UP000295636"/>
    </source>
</evidence>
<dbReference type="InterPro" id="IPR029039">
    <property type="entry name" value="Flavoprotein-like_sf"/>
</dbReference>
<dbReference type="Pfam" id="PF03358">
    <property type="entry name" value="FMN_red"/>
    <property type="match status" value="1"/>
</dbReference>
<comment type="caution">
    <text evidence="4">The sequence shown here is derived from an EMBL/GenBank/DDBJ whole genome shotgun (WGS) entry which is preliminary data.</text>
</comment>
<evidence type="ECO:0000256" key="2">
    <source>
        <dbReference type="ARBA" id="ARBA00022643"/>
    </source>
</evidence>
<gene>
    <name evidence="4" type="ORF">E1757_22730</name>
</gene>
<dbReference type="InterPro" id="IPR051796">
    <property type="entry name" value="ISF_SsuE-like"/>
</dbReference>
<reference evidence="4 5" key="1">
    <citation type="submission" date="2019-03" db="EMBL/GenBank/DDBJ databases">
        <title>This is whole genome sequence of Paenibacillus sp MS74 strain.</title>
        <authorList>
            <person name="Trinh H.N."/>
        </authorList>
    </citation>
    <scope>NUCLEOTIDE SEQUENCE [LARGE SCALE GENOMIC DNA]</scope>
    <source>
        <strain evidence="4 5">MS74</strain>
    </source>
</reference>
<dbReference type="Gene3D" id="3.40.50.360">
    <property type="match status" value="1"/>
</dbReference>
<evidence type="ECO:0000256" key="1">
    <source>
        <dbReference type="ARBA" id="ARBA00022630"/>
    </source>
</evidence>
<dbReference type="InterPro" id="IPR005025">
    <property type="entry name" value="FMN_Rdtase-like_dom"/>
</dbReference>
<dbReference type="SUPFAM" id="SSF52218">
    <property type="entry name" value="Flavoproteins"/>
    <property type="match status" value="1"/>
</dbReference>
<sequence>MTNLSHPSRKLLILVGSPRRNGNSAALAAAVRHGAERAGSEVSLRFADDFISGFLRDCRSCRRSDGECSIPDRFRALFFNDFLPADGVVFCSPIYWYGVSAQMKAFFDRSFCYYAASYPDSSLILEQMSRKRIGLVLSSEETYPGAALGPIHQIQEFSRYTHSAFVGVVRGIGNSRGEVARDPAAPLHAAERLGYGLFADKYSDYRHDTPRNGRVWP</sequence>
<feature type="domain" description="NADPH-dependent FMN reductase-like" evidence="3">
    <location>
        <begin position="10"/>
        <end position="116"/>
    </location>
</feature>
<keyword evidence="2" id="KW-0288">FMN</keyword>